<name>A0A5B7EDI7_PORTR</name>
<sequence>MLWSEQEFCLACSVNILNITTTNPPIFGNPNGIHSEKKTTLGRHMNVARIRLKYIAINSCACLHSAQSKRCVQTLYKAN</sequence>
<dbReference type="Proteomes" id="UP000324222">
    <property type="component" value="Unassembled WGS sequence"/>
</dbReference>
<gene>
    <name evidence="1" type="ORF">E2C01_024114</name>
</gene>
<keyword evidence="2" id="KW-1185">Reference proteome</keyword>
<dbReference type="AlphaFoldDB" id="A0A5B7EDI7"/>
<reference evidence="1 2" key="1">
    <citation type="submission" date="2019-05" db="EMBL/GenBank/DDBJ databases">
        <title>Another draft genome of Portunus trituberculatus and its Hox gene families provides insights of decapod evolution.</title>
        <authorList>
            <person name="Jeong J.-H."/>
            <person name="Song I."/>
            <person name="Kim S."/>
            <person name="Choi T."/>
            <person name="Kim D."/>
            <person name="Ryu S."/>
            <person name="Kim W."/>
        </authorList>
    </citation>
    <scope>NUCLEOTIDE SEQUENCE [LARGE SCALE GENOMIC DNA]</scope>
    <source>
        <tissue evidence="1">Muscle</tissue>
    </source>
</reference>
<evidence type="ECO:0000313" key="2">
    <source>
        <dbReference type="Proteomes" id="UP000324222"/>
    </source>
</evidence>
<evidence type="ECO:0000313" key="1">
    <source>
        <dbReference type="EMBL" id="MPC30844.1"/>
    </source>
</evidence>
<comment type="caution">
    <text evidence="1">The sequence shown here is derived from an EMBL/GenBank/DDBJ whole genome shotgun (WGS) entry which is preliminary data.</text>
</comment>
<accession>A0A5B7EDI7</accession>
<proteinExistence type="predicted"/>
<organism evidence="1 2">
    <name type="scientific">Portunus trituberculatus</name>
    <name type="common">Swimming crab</name>
    <name type="synonym">Neptunus trituberculatus</name>
    <dbReference type="NCBI Taxonomy" id="210409"/>
    <lineage>
        <taxon>Eukaryota</taxon>
        <taxon>Metazoa</taxon>
        <taxon>Ecdysozoa</taxon>
        <taxon>Arthropoda</taxon>
        <taxon>Crustacea</taxon>
        <taxon>Multicrustacea</taxon>
        <taxon>Malacostraca</taxon>
        <taxon>Eumalacostraca</taxon>
        <taxon>Eucarida</taxon>
        <taxon>Decapoda</taxon>
        <taxon>Pleocyemata</taxon>
        <taxon>Brachyura</taxon>
        <taxon>Eubrachyura</taxon>
        <taxon>Portunoidea</taxon>
        <taxon>Portunidae</taxon>
        <taxon>Portuninae</taxon>
        <taxon>Portunus</taxon>
    </lineage>
</organism>
<protein>
    <submittedName>
        <fullName evidence="1">Uncharacterized protein</fullName>
    </submittedName>
</protein>
<dbReference type="EMBL" id="VSRR010002328">
    <property type="protein sequence ID" value="MPC30844.1"/>
    <property type="molecule type" value="Genomic_DNA"/>
</dbReference>